<keyword evidence="2" id="KW-1185">Reference proteome</keyword>
<reference evidence="1" key="1">
    <citation type="submission" date="2021-02" db="EMBL/GenBank/DDBJ databases">
        <authorList>
            <consortium name="DOE Joint Genome Institute"/>
            <person name="Ahrendt S."/>
            <person name="Looney B.P."/>
            <person name="Miyauchi S."/>
            <person name="Morin E."/>
            <person name="Drula E."/>
            <person name="Courty P.E."/>
            <person name="Chicoki N."/>
            <person name="Fauchery L."/>
            <person name="Kohler A."/>
            <person name="Kuo A."/>
            <person name="Labutti K."/>
            <person name="Pangilinan J."/>
            <person name="Lipzen A."/>
            <person name="Riley R."/>
            <person name="Andreopoulos W."/>
            <person name="He G."/>
            <person name="Johnson J."/>
            <person name="Barry K.W."/>
            <person name="Grigoriev I.V."/>
            <person name="Nagy L."/>
            <person name="Hibbett D."/>
            <person name="Henrissat B."/>
            <person name="Matheny P.B."/>
            <person name="Labbe J."/>
            <person name="Martin F."/>
        </authorList>
    </citation>
    <scope>NUCLEOTIDE SEQUENCE</scope>
    <source>
        <strain evidence="1">FP105234-sp</strain>
    </source>
</reference>
<protein>
    <submittedName>
        <fullName evidence="1">Uncharacterized protein</fullName>
    </submittedName>
</protein>
<gene>
    <name evidence="1" type="ORF">FA95DRAFT_1494222</name>
</gene>
<sequence length="375" mass="42172">MSLHDAFAALTVQDGSSLVSKILSNADIHDAVFGYCTPGTLFRLARTCKTACVSVKSFIARAYNINKHISRYFADALGFRALQARTSTLISGSSALQFLDRTYYPGSDLDIYTPLYRVRDVADWLRAAGYVYRPNSFQSASFDATLLRLQTRQIQLEVNHYSRMRGVAGVFNFWKPAPDGSPEEMLKVQIMAATRSPAEAILNYHSTCVMNVISYSTAYSLYPRATFEAREALICRPHQDAPIEKYARRGWTMHPARPDERTDPAFKPGSRWIDDACSWVLPLAPALDAAPDPVAVTNWQFDYRIGASTEYRAQPEMRYKLVCSEFLEYVYLLTDELLVIALQGALRGVHMGWEDMCKALNYAGHDFPPDVDPPV</sequence>
<evidence type="ECO:0000313" key="2">
    <source>
        <dbReference type="Proteomes" id="UP000814033"/>
    </source>
</evidence>
<evidence type="ECO:0000313" key="1">
    <source>
        <dbReference type="EMBL" id="KAI0046322.1"/>
    </source>
</evidence>
<name>A0ACB8RR03_9AGAM</name>
<dbReference type="Proteomes" id="UP000814033">
    <property type="component" value="Unassembled WGS sequence"/>
</dbReference>
<organism evidence="1 2">
    <name type="scientific">Auriscalpium vulgare</name>
    <dbReference type="NCBI Taxonomy" id="40419"/>
    <lineage>
        <taxon>Eukaryota</taxon>
        <taxon>Fungi</taxon>
        <taxon>Dikarya</taxon>
        <taxon>Basidiomycota</taxon>
        <taxon>Agaricomycotina</taxon>
        <taxon>Agaricomycetes</taxon>
        <taxon>Russulales</taxon>
        <taxon>Auriscalpiaceae</taxon>
        <taxon>Auriscalpium</taxon>
    </lineage>
</organism>
<proteinExistence type="predicted"/>
<comment type="caution">
    <text evidence="1">The sequence shown here is derived from an EMBL/GenBank/DDBJ whole genome shotgun (WGS) entry which is preliminary data.</text>
</comment>
<accession>A0ACB8RR03</accession>
<reference evidence="1" key="2">
    <citation type="journal article" date="2022" name="New Phytol.">
        <title>Evolutionary transition to the ectomycorrhizal habit in the genomes of a hyperdiverse lineage of mushroom-forming fungi.</title>
        <authorList>
            <person name="Looney B."/>
            <person name="Miyauchi S."/>
            <person name="Morin E."/>
            <person name="Drula E."/>
            <person name="Courty P.E."/>
            <person name="Kohler A."/>
            <person name="Kuo A."/>
            <person name="LaButti K."/>
            <person name="Pangilinan J."/>
            <person name="Lipzen A."/>
            <person name="Riley R."/>
            <person name="Andreopoulos W."/>
            <person name="He G."/>
            <person name="Johnson J."/>
            <person name="Nolan M."/>
            <person name="Tritt A."/>
            <person name="Barry K.W."/>
            <person name="Grigoriev I.V."/>
            <person name="Nagy L.G."/>
            <person name="Hibbett D."/>
            <person name="Henrissat B."/>
            <person name="Matheny P.B."/>
            <person name="Labbe J."/>
            <person name="Martin F.M."/>
        </authorList>
    </citation>
    <scope>NUCLEOTIDE SEQUENCE</scope>
    <source>
        <strain evidence="1">FP105234-sp</strain>
    </source>
</reference>
<dbReference type="EMBL" id="MU275928">
    <property type="protein sequence ID" value="KAI0046322.1"/>
    <property type="molecule type" value="Genomic_DNA"/>
</dbReference>